<dbReference type="SUPFAM" id="SSF57701">
    <property type="entry name" value="Zn2/Cys6 DNA-binding domain"/>
    <property type="match status" value="1"/>
</dbReference>
<keyword evidence="2" id="KW-0862">Zinc</keyword>
<dbReference type="AlphaFoldDB" id="A0A9P7YNU1"/>
<reference evidence="8" key="1">
    <citation type="journal article" date="2021" name="IMA Fungus">
        <title>Genomic characterization of three marine fungi, including Emericellopsis atlantica sp. nov. with signatures of a generalist lifestyle and marine biomass degradation.</title>
        <authorList>
            <person name="Hagestad O.C."/>
            <person name="Hou L."/>
            <person name="Andersen J.H."/>
            <person name="Hansen E.H."/>
            <person name="Altermark B."/>
            <person name="Li C."/>
            <person name="Kuhnert E."/>
            <person name="Cox R.J."/>
            <person name="Crous P.W."/>
            <person name="Spatafora J.W."/>
            <person name="Lail K."/>
            <person name="Amirebrahimi M."/>
            <person name="Lipzen A."/>
            <person name="Pangilinan J."/>
            <person name="Andreopoulos W."/>
            <person name="Hayes R.D."/>
            <person name="Ng V."/>
            <person name="Grigoriev I.V."/>
            <person name="Jackson S.A."/>
            <person name="Sutton T.D.S."/>
            <person name="Dobson A.D.W."/>
            <person name="Rama T."/>
        </authorList>
    </citation>
    <scope>NUCLEOTIDE SEQUENCE</scope>
    <source>
        <strain evidence="8">TRa018bII</strain>
    </source>
</reference>
<feature type="domain" description="Zn(2)-C6 fungal-type" evidence="7">
    <location>
        <begin position="21"/>
        <end position="49"/>
    </location>
</feature>
<evidence type="ECO:0000256" key="2">
    <source>
        <dbReference type="ARBA" id="ARBA00022833"/>
    </source>
</evidence>
<dbReference type="CDD" id="cd00067">
    <property type="entry name" value="GAL4"/>
    <property type="match status" value="1"/>
</dbReference>
<dbReference type="OrthoDB" id="2593732at2759"/>
<dbReference type="Gene3D" id="4.10.240.10">
    <property type="entry name" value="Zn(2)-C6 fungal-type DNA-binding domain"/>
    <property type="match status" value="1"/>
</dbReference>
<dbReference type="SMART" id="SM00066">
    <property type="entry name" value="GAL4"/>
    <property type="match status" value="1"/>
</dbReference>
<keyword evidence="5" id="KW-0804">Transcription</keyword>
<dbReference type="InterPro" id="IPR052360">
    <property type="entry name" value="Transcr_Regulatory_Proteins"/>
</dbReference>
<keyword evidence="3" id="KW-0805">Transcription regulation</keyword>
<keyword evidence="4" id="KW-0238">DNA-binding</keyword>
<dbReference type="GO" id="GO:0003677">
    <property type="term" value="F:DNA binding"/>
    <property type="evidence" value="ECO:0007669"/>
    <property type="project" value="UniProtKB-KW"/>
</dbReference>
<dbReference type="Proteomes" id="UP000824998">
    <property type="component" value="Unassembled WGS sequence"/>
</dbReference>
<evidence type="ECO:0000256" key="1">
    <source>
        <dbReference type="ARBA" id="ARBA00022723"/>
    </source>
</evidence>
<evidence type="ECO:0000313" key="8">
    <source>
        <dbReference type="EMBL" id="KAG9236962.1"/>
    </source>
</evidence>
<comment type="caution">
    <text evidence="8">The sequence shown here is derived from an EMBL/GenBank/DDBJ whole genome shotgun (WGS) entry which is preliminary data.</text>
</comment>
<keyword evidence="9" id="KW-1185">Reference proteome</keyword>
<keyword evidence="6" id="KW-0539">Nucleus</keyword>
<dbReference type="Pfam" id="PF11951">
    <property type="entry name" value="Fungal_trans_2"/>
    <property type="match status" value="1"/>
</dbReference>
<dbReference type="PROSITE" id="PS00463">
    <property type="entry name" value="ZN2_CY6_FUNGAL_1"/>
    <property type="match status" value="1"/>
</dbReference>
<organism evidence="8 9">
    <name type="scientific">Amylocarpus encephaloides</name>
    <dbReference type="NCBI Taxonomy" id="45428"/>
    <lineage>
        <taxon>Eukaryota</taxon>
        <taxon>Fungi</taxon>
        <taxon>Dikarya</taxon>
        <taxon>Ascomycota</taxon>
        <taxon>Pezizomycotina</taxon>
        <taxon>Leotiomycetes</taxon>
        <taxon>Helotiales</taxon>
        <taxon>Helotiales incertae sedis</taxon>
        <taxon>Amylocarpus</taxon>
    </lineage>
</organism>
<dbReference type="PANTHER" id="PTHR36206">
    <property type="entry name" value="ASPERCRYPTIN BIOSYNTHESIS CLUSTER-SPECIFIC TRANSCRIPTION REGULATOR ATNN-RELATED"/>
    <property type="match status" value="1"/>
</dbReference>
<dbReference type="InterPro" id="IPR036864">
    <property type="entry name" value="Zn2-C6_fun-type_DNA-bd_sf"/>
</dbReference>
<dbReference type="GO" id="GO:0008270">
    <property type="term" value="F:zinc ion binding"/>
    <property type="evidence" value="ECO:0007669"/>
    <property type="project" value="InterPro"/>
</dbReference>
<evidence type="ECO:0000313" key="9">
    <source>
        <dbReference type="Proteomes" id="UP000824998"/>
    </source>
</evidence>
<dbReference type="GO" id="GO:0000981">
    <property type="term" value="F:DNA-binding transcription factor activity, RNA polymerase II-specific"/>
    <property type="evidence" value="ECO:0007669"/>
    <property type="project" value="InterPro"/>
</dbReference>
<proteinExistence type="predicted"/>
<dbReference type="EMBL" id="MU251396">
    <property type="protein sequence ID" value="KAG9236962.1"/>
    <property type="molecule type" value="Genomic_DNA"/>
</dbReference>
<dbReference type="PROSITE" id="PS50048">
    <property type="entry name" value="ZN2_CY6_FUNGAL_2"/>
    <property type="match status" value="1"/>
</dbReference>
<accession>A0A9P7YNU1</accession>
<evidence type="ECO:0000256" key="6">
    <source>
        <dbReference type="ARBA" id="ARBA00023242"/>
    </source>
</evidence>
<name>A0A9P7YNU1_9HELO</name>
<sequence length="554" mass="62952">MSSSMVSPKITRQIRNKVKSGCTTCKIRKVKCDEARPSCDRCISTGRVCDGYGIWGGGSSFRKTPVRLSTPLSLNALSSIEGGFEYFDWFKCRTVKKLPGSFMSGFWTTLLFQASTEEPAVLHALLALSSVHKQGTLDIETPFDRDGTPSKQEQFSLQHYLKATKHLQPHLSANDRASSRVALIACVVFVCSDLLQGNFMTAQTHMYHGLEIIGETSSLCNKKNGVLLLKPCQNSTDKWIVEALSRLHLQMELFKHSYSHPRIVLLEDGPEVRTLVFESIKHAWKVLERLLNKIFHLTHLARQHSVLEYAPNNVLSDYQSHIRNELSHWLVAYESLGRISQGHRSDDEEKCERLLYKYQVMATIMADASLKVDDEMVYDDYTDRFMLLITQLATLSTLTPVHGQPRRVMDMSHSVIDLGWIPLLYYTATKCRVHRIRLQAIRLLESRAHREGIWDSIVTACIARKVLQIEEGEFYEGLSIDDDFPLLGCPSPEDLSAPILPEIYRIRKLEVVLNGAPVDTISLFYGDMLDGVDCRVLLAEFDMNAKAWKDKEHR</sequence>
<evidence type="ECO:0000256" key="3">
    <source>
        <dbReference type="ARBA" id="ARBA00023015"/>
    </source>
</evidence>
<evidence type="ECO:0000259" key="7">
    <source>
        <dbReference type="PROSITE" id="PS50048"/>
    </source>
</evidence>
<dbReference type="InterPro" id="IPR021858">
    <property type="entry name" value="Fun_TF"/>
</dbReference>
<keyword evidence="1" id="KW-0479">Metal-binding</keyword>
<dbReference type="InterPro" id="IPR001138">
    <property type="entry name" value="Zn2Cys6_DnaBD"/>
</dbReference>
<evidence type="ECO:0000256" key="5">
    <source>
        <dbReference type="ARBA" id="ARBA00023163"/>
    </source>
</evidence>
<evidence type="ECO:0000256" key="4">
    <source>
        <dbReference type="ARBA" id="ARBA00023125"/>
    </source>
</evidence>
<dbReference type="Pfam" id="PF00172">
    <property type="entry name" value="Zn_clus"/>
    <property type="match status" value="1"/>
</dbReference>
<protein>
    <submittedName>
        <fullName evidence="8">C6 zinc finger domain protein</fullName>
    </submittedName>
</protein>
<gene>
    <name evidence="8" type="ORF">BJ875DRAFT_455102</name>
</gene>
<dbReference type="PANTHER" id="PTHR36206:SF16">
    <property type="entry name" value="TRANSCRIPTION FACTOR DOMAIN-CONTAINING PROTEIN-RELATED"/>
    <property type="match status" value="1"/>
</dbReference>